<dbReference type="AlphaFoldDB" id="A0A1T4RTT8"/>
<dbReference type="Proteomes" id="UP000190637">
    <property type="component" value="Unassembled WGS sequence"/>
</dbReference>
<dbReference type="OrthoDB" id="5146724at2"/>
<keyword evidence="2" id="KW-1185">Reference proteome</keyword>
<organism evidence="1 2">
    <name type="scientific">Marinactinospora thermotolerans DSM 45154</name>
    <dbReference type="NCBI Taxonomy" id="1122192"/>
    <lineage>
        <taxon>Bacteria</taxon>
        <taxon>Bacillati</taxon>
        <taxon>Actinomycetota</taxon>
        <taxon>Actinomycetes</taxon>
        <taxon>Streptosporangiales</taxon>
        <taxon>Nocardiopsidaceae</taxon>
        <taxon>Marinactinospora</taxon>
    </lineage>
</organism>
<sequence length="166" mass="17863">MSWIGRLLLVTLFTVTTATWHSGALGDEGAKGGIVDGFAVNHLPSGIGSSVSDFSYEWGGVAFSSRVWERDLGEEGHRVDLSVAVLRGERLRDLAGLRDFLAEYHERDLATWRLTPFSHGSDPGLITEGQAFWSVAPGLAVSVRLDPARFDLPELTATALGVVPTA</sequence>
<gene>
    <name evidence="1" type="ORF">SAMN02745673_02971</name>
</gene>
<accession>A0A1T4RTT8</accession>
<proteinExistence type="predicted"/>
<dbReference type="RefSeq" id="WP_078762265.1">
    <property type="nucleotide sequence ID" value="NZ_FUWS01000007.1"/>
</dbReference>
<name>A0A1T4RTT8_9ACTN</name>
<dbReference type="EMBL" id="FUWS01000007">
    <property type="protein sequence ID" value="SKA19296.1"/>
    <property type="molecule type" value="Genomic_DNA"/>
</dbReference>
<reference evidence="1 2" key="1">
    <citation type="submission" date="2017-02" db="EMBL/GenBank/DDBJ databases">
        <authorList>
            <person name="Peterson S.W."/>
        </authorList>
    </citation>
    <scope>NUCLEOTIDE SEQUENCE [LARGE SCALE GENOMIC DNA]</scope>
    <source>
        <strain evidence="1 2">DSM 45154</strain>
    </source>
</reference>
<protein>
    <submittedName>
        <fullName evidence="1">Uncharacterized protein</fullName>
    </submittedName>
</protein>
<evidence type="ECO:0000313" key="1">
    <source>
        <dbReference type="EMBL" id="SKA19296.1"/>
    </source>
</evidence>
<evidence type="ECO:0000313" key="2">
    <source>
        <dbReference type="Proteomes" id="UP000190637"/>
    </source>
</evidence>
<dbReference type="STRING" id="1122192.SAMN02745673_02971"/>